<dbReference type="GO" id="GO:0006313">
    <property type="term" value="P:DNA transposition"/>
    <property type="evidence" value="ECO:0007669"/>
    <property type="project" value="InterPro"/>
</dbReference>
<name>A0A1E8FK35_9ALTE</name>
<keyword evidence="3" id="KW-1185">Reference proteome</keyword>
<comment type="caution">
    <text evidence="2">The sequence shown here is derived from an EMBL/GenBank/DDBJ whole genome shotgun (WGS) entry which is preliminary data.</text>
</comment>
<protein>
    <submittedName>
        <fullName evidence="2">IS91 family transposase</fullName>
    </submittedName>
</protein>
<evidence type="ECO:0000259" key="1">
    <source>
        <dbReference type="Pfam" id="PF04986"/>
    </source>
</evidence>
<dbReference type="AlphaFoldDB" id="A0A1E8FK35"/>
<dbReference type="GO" id="GO:0003677">
    <property type="term" value="F:DNA binding"/>
    <property type="evidence" value="ECO:0007669"/>
    <property type="project" value="InterPro"/>
</dbReference>
<evidence type="ECO:0000313" key="3">
    <source>
        <dbReference type="Proteomes" id="UP000176037"/>
    </source>
</evidence>
<gene>
    <name evidence="2" type="ORF">BFC17_10540</name>
</gene>
<dbReference type="InterPro" id="IPR007069">
    <property type="entry name" value="Transposase_32"/>
</dbReference>
<dbReference type="EMBL" id="MJIC01000004">
    <property type="protein sequence ID" value="OFI36116.1"/>
    <property type="molecule type" value="Genomic_DNA"/>
</dbReference>
<feature type="domain" description="Transposase IS801/IS1294" evidence="1">
    <location>
        <begin position="69"/>
        <end position="289"/>
    </location>
</feature>
<dbReference type="STRING" id="1856405.BFC17_10540"/>
<dbReference type="Pfam" id="PF04986">
    <property type="entry name" value="Y2_Tnp"/>
    <property type="match status" value="1"/>
</dbReference>
<dbReference type="GO" id="GO:0004803">
    <property type="term" value="F:transposase activity"/>
    <property type="evidence" value="ECO:0007669"/>
    <property type="project" value="InterPro"/>
</dbReference>
<accession>A0A1E8FK35</accession>
<sequence length="407" mass="45923">MAESAKLLVDDVLDGHPIRQWVLSLPIQLGLLLARYPKHLSKIMQIIHRAISTDIIHRSGYLKKQAKTGAVTYIQRFGSALNLNIHFHMLFLEGVITQTQGQAQFKRVKAPSHSDMERVVNTISHRIAQYLEKTGLIQRDMDNAYLDLPIDDEDNLLQLQAASVNYRIAVGKETGKRVFTLQTLPAKDEDNYGHLAQIGGFSLHAGVFADSHESEKLERLCRYIARPAISEQRLSLTDSGKVKYELKTPYRNGTTHVFFSPLDFIGKLAALVPPPRLNLTRFYGVFAPNAKVRAEVTASQRGKNSPRLAEHLKDSDKPYHARAMSWVQRLKRVFNIDITQCEVCEKRNVKIIACITDPAVTHKILAYIDKQILLGAKKETLMPPLRAPPDVAPLSDYIIQRDFDFGA</sequence>
<reference evidence="2 3" key="1">
    <citation type="submission" date="2016-09" db="EMBL/GenBank/DDBJ databases">
        <title>Alteromonas lipolytica, a new species isolated from sea water.</title>
        <authorList>
            <person name="Wu Y.-H."/>
            <person name="Cheng H."/>
            <person name="Xu X.-W."/>
        </authorList>
    </citation>
    <scope>NUCLEOTIDE SEQUENCE [LARGE SCALE GENOMIC DNA]</scope>
    <source>
        <strain evidence="2 3">JW12</strain>
    </source>
</reference>
<organism evidence="2 3">
    <name type="scientific">Alteromonas lipolytica</name>
    <dbReference type="NCBI Taxonomy" id="1856405"/>
    <lineage>
        <taxon>Bacteria</taxon>
        <taxon>Pseudomonadati</taxon>
        <taxon>Pseudomonadota</taxon>
        <taxon>Gammaproteobacteria</taxon>
        <taxon>Alteromonadales</taxon>
        <taxon>Alteromonadaceae</taxon>
        <taxon>Alteromonas/Salinimonas group</taxon>
        <taxon>Alteromonas</taxon>
    </lineage>
</organism>
<proteinExistence type="predicted"/>
<dbReference type="Proteomes" id="UP000176037">
    <property type="component" value="Unassembled WGS sequence"/>
</dbReference>
<evidence type="ECO:0000313" key="2">
    <source>
        <dbReference type="EMBL" id="OFI36116.1"/>
    </source>
</evidence>